<dbReference type="EMBL" id="KB320941">
    <property type="protein sequence ID" value="ELW54139.1"/>
    <property type="molecule type" value="Genomic_DNA"/>
</dbReference>
<reference evidence="16" key="2">
    <citation type="journal article" date="2013" name="Nat. Commun.">
        <title>Genome of the Chinese tree shrew.</title>
        <authorList>
            <person name="Fan Y."/>
            <person name="Huang Z.Y."/>
            <person name="Cao C.C."/>
            <person name="Chen C.S."/>
            <person name="Chen Y.X."/>
            <person name="Fan D.D."/>
            <person name="He J."/>
            <person name="Hou H.L."/>
            <person name="Hu L."/>
            <person name="Hu X.T."/>
            <person name="Jiang X.T."/>
            <person name="Lai R."/>
            <person name="Lang Y.S."/>
            <person name="Liang B."/>
            <person name="Liao S.G."/>
            <person name="Mu D."/>
            <person name="Ma Y.Y."/>
            <person name="Niu Y.Y."/>
            <person name="Sun X.Q."/>
            <person name="Xia J.Q."/>
            <person name="Xiao J."/>
            <person name="Xiong Z.Q."/>
            <person name="Xu L."/>
            <person name="Yang L."/>
            <person name="Zhang Y."/>
            <person name="Zhao W."/>
            <person name="Zhao X.D."/>
            <person name="Zheng Y.T."/>
            <person name="Zhou J.M."/>
            <person name="Zhu Y.B."/>
            <person name="Zhang G.J."/>
            <person name="Wang J."/>
            <person name="Yao Y.G."/>
        </authorList>
    </citation>
    <scope>NUCLEOTIDE SEQUENCE [LARGE SCALE GENOMIC DNA]</scope>
</reference>
<feature type="domain" description="G-protein coupled receptors family 1 profile" evidence="14">
    <location>
        <begin position="41"/>
        <end position="290"/>
    </location>
</feature>
<keyword evidence="4" id="KW-0716">Sensory transduction</keyword>
<dbReference type="Proteomes" id="UP000011518">
    <property type="component" value="Unassembled WGS sequence"/>
</dbReference>
<evidence type="ECO:0000256" key="13">
    <source>
        <dbReference type="SAM" id="Phobius"/>
    </source>
</evidence>
<feature type="transmembrane region" description="Helical" evidence="13">
    <location>
        <begin position="98"/>
        <end position="120"/>
    </location>
</feature>
<feature type="transmembrane region" description="Helical" evidence="13">
    <location>
        <begin position="440"/>
        <end position="464"/>
    </location>
</feature>
<dbReference type="STRING" id="246437.L9JVB9"/>
<evidence type="ECO:0000256" key="4">
    <source>
        <dbReference type="ARBA" id="ARBA00022606"/>
    </source>
</evidence>
<dbReference type="PRINTS" id="PR00245">
    <property type="entry name" value="OLFACTORYR"/>
</dbReference>
<feature type="transmembrane region" description="Helical" evidence="13">
    <location>
        <begin position="197"/>
        <end position="219"/>
    </location>
</feature>
<feature type="transmembrane region" description="Helical" evidence="13">
    <location>
        <begin position="929"/>
        <end position="949"/>
    </location>
</feature>
<feature type="transmembrane region" description="Helical" evidence="13">
    <location>
        <begin position="755"/>
        <end position="777"/>
    </location>
</feature>
<feature type="domain" description="G-protein coupled receptors family 1 profile" evidence="14">
    <location>
        <begin position="458"/>
        <end position="660"/>
    </location>
</feature>
<feature type="domain" description="G-protein coupled receptors family 1 profile" evidence="14">
    <location>
        <begin position="698"/>
        <end position="947"/>
    </location>
</feature>
<keyword evidence="5 12" id="KW-0812">Transmembrane</keyword>
<feature type="transmembrane region" description="Helical" evidence="13">
    <location>
        <begin position="240"/>
        <end position="260"/>
    </location>
</feature>
<accession>L9JVB9</accession>
<evidence type="ECO:0000256" key="10">
    <source>
        <dbReference type="ARBA" id="ARBA00023170"/>
    </source>
</evidence>
<keyword evidence="11 12" id="KW-0807">Transducer</keyword>
<dbReference type="CDD" id="cd15234">
    <property type="entry name" value="7tmA_OR7-like"/>
    <property type="match status" value="2"/>
</dbReference>
<keyword evidence="7 13" id="KW-1133">Transmembrane helix</keyword>
<dbReference type="Gene3D" id="1.10.1220.70">
    <property type="match status" value="1"/>
</dbReference>
<evidence type="ECO:0000256" key="7">
    <source>
        <dbReference type="ARBA" id="ARBA00022989"/>
    </source>
</evidence>
<dbReference type="InterPro" id="IPR017452">
    <property type="entry name" value="GPCR_Rhodpsn_7TM"/>
</dbReference>
<dbReference type="InterPro" id="IPR000276">
    <property type="entry name" value="GPCR_Rhodpsn"/>
</dbReference>
<comment type="subcellular location">
    <subcellularLocation>
        <location evidence="1">Cell membrane</location>
        <topology evidence="1">Multi-pass membrane protein</topology>
    </subcellularLocation>
</comment>
<keyword evidence="9 13" id="KW-0472">Membrane</keyword>
<feature type="transmembrane region" description="Helical" evidence="13">
    <location>
        <begin position="549"/>
        <end position="569"/>
    </location>
</feature>
<dbReference type="GO" id="GO:0004930">
    <property type="term" value="F:G protein-coupled receptor activity"/>
    <property type="evidence" value="ECO:0007669"/>
    <property type="project" value="UniProtKB-KW"/>
</dbReference>
<dbReference type="Gene3D" id="1.20.1070.10">
    <property type="entry name" value="Rhodopsin 7-helix transmembrane proteins"/>
    <property type="match status" value="4"/>
</dbReference>
<keyword evidence="8 12" id="KW-0297">G-protein coupled receptor</keyword>
<feature type="transmembrane region" description="Helical" evidence="13">
    <location>
        <begin position="26"/>
        <end position="50"/>
    </location>
</feature>
<name>L9JVB9_TUPCH</name>
<dbReference type="PROSITE" id="PS50262">
    <property type="entry name" value="G_PROTEIN_RECEP_F1_2"/>
    <property type="match status" value="3"/>
</dbReference>
<dbReference type="eggNOG" id="ENOG502T9M5">
    <property type="taxonomic scope" value="Eukaryota"/>
</dbReference>
<feature type="transmembrane region" description="Helical" evidence="13">
    <location>
        <begin position="309"/>
        <end position="330"/>
    </location>
</feature>
<keyword evidence="6" id="KW-0552">Olfaction</keyword>
<protein>
    <submittedName>
        <fullName evidence="15">Olfactory receptor 7G1</fullName>
    </submittedName>
</protein>
<dbReference type="PRINTS" id="PR00237">
    <property type="entry name" value="GPCRRHODOPSN"/>
</dbReference>
<evidence type="ECO:0000256" key="1">
    <source>
        <dbReference type="ARBA" id="ARBA00004651"/>
    </source>
</evidence>
<dbReference type="AlphaFoldDB" id="L9JVB9"/>
<dbReference type="SUPFAM" id="SSF81321">
    <property type="entry name" value="Family A G protein-coupled receptor-like"/>
    <property type="match status" value="4"/>
</dbReference>
<gene>
    <name evidence="15" type="ORF">TREES_T100001895</name>
</gene>
<keyword evidence="3" id="KW-1003">Cell membrane</keyword>
<evidence type="ECO:0000256" key="11">
    <source>
        <dbReference type="ARBA" id="ARBA00023224"/>
    </source>
</evidence>
<dbReference type="FunFam" id="1.20.1070.10:FF:000009">
    <property type="entry name" value="Olfactory receptor"/>
    <property type="match status" value="3"/>
</dbReference>
<dbReference type="PANTHER" id="PTHR48001">
    <property type="entry name" value="OLFACTORY RECEPTOR"/>
    <property type="match status" value="1"/>
</dbReference>
<feature type="transmembrane region" description="Helical" evidence="13">
    <location>
        <begin position="854"/>
        <end position="873"/>
    </location>
</feature>
<feature type="transmembrane region" description="Helical" evidence="13">
    <location>
        <begin position="515"/>
        <end position="537"/>
    </location>
</feature>
<evidence type="ECO:0000313" key="16">
    <source>
        <dbReference type="Proteomes" id="UP000011518"/>
    </source>
</evidence>
<organism evidence="15 16">
    <name type="scientific">Tupaia chinensis</name>
    <name type="common">Chinese tree shrew</name>
    <name type="synonym">Tupaia belangeri chinensis</name>
    <dbReference type="NCBI Taxonomy" id="246437"/>
    <lineage>
        <taxon>Eukaryota</taxon>
        <taxon>Metazoa</taxon>
        <taxon>Chordata</taxon>
        <taxon>Craniata</taxon>
        <taxon>Vertebrata</taxon>
        <taxon>Euteleostomi</taxon>
        <taxon>Mammalia</taxon>
        <taxon>Eutheria</taxon>
        <taxon>Euarchontoglires</taxon>
        <taxon>Scandentia</taxon>
        <taxon>Tupaiidae</taxon>
        <taxon>Tupaia</taxon>
    </lineage>
</organism>
<evidence type="ECO:0000256" key="5">
    <source>
        <dbReference type="ARBA" id="ARBA00022692"/>
    </source>
</evidence>
<evidence type="ECO:0000256" key="6">
    <source>
        <dbReference type="ARBA" id="ARBA00022725"/>
    </source>
</evidence>
<keyword evidence="16" id="KW-1185">Reference proteome</keyword>
<feature type="transmembrane region" description="Helical" evidence="13">
    <location>
        <begin position="642"/>
        <end position="663"/>
    </location>
</feature>
<feature type="transmembrane region" description="Helical" evidence="13">
    <location>
        <begin position="610"/>
        <end position="630"/>
    </location>
</feature>
<evidence type="ECO:0000256" key="2">
    <source>
        <dbReference type="ARBA" id="ARBA00010663"/>
    </source>
</evidence>
<dbReference type="Pfam" id="PF13853">
    <property type="entry name" value="7tm_4"/>
    <property type="match status" value="4"/>
</dbReference>
<feature type="transmembrane region" description="Helical" evidence="13">
    <location>
        <begin position="683"/>
        <end position="707"/>
    </location>
</feature>
<sequence>MDPRNQTDVSEFRLLGLTQDPELQPLLFNLFLSIYVVTVLGNLLIILAVISDSHLHTPMYFFLSNLSFNDICLSTTTIPKMLVNIQTQTQSITYLGCLTQVCFVLTFVGLENFLLAAMAYDRYVAICHPLQYMVIMNPRVCVLLVLISLLTSIGNALLHSLMLLQLSFCTEPEIPHFFCELGQVIKLTCSDILINNILIYLAAGLFGGIPLSGIIFSYIQIVSSVLRMPSARRKYKAFSTCGSHLSLVSLFYGTAFGVYISSEVDDSPGKTAVASVLYTVVPQMLNPFIYSLRNKDMHRALRKVSGRLLLVYLFLSMYLVTILGNLLIILAVNSDSHLHTPMYFFLSNSSFIDICVSTTTTPKMLVNIQTQSASSLFISIADALLHTLMVLQLSFCTDPAIAYVFGNWPRFSTTINDMEPENQTAISEFLLLGLMENPGIQPFLFCMFLSMYLVTVLGNLLIILAIISDSHLHTPMYFFLSNLSLADICLSTTTIPKMLVNIQTQSQSITYMGCLAQVCFVFIFGGLENSLLAVMAYDRYVAICHPLRYLVIMNPFRCVLLVLVSLLSSTTDALLHTLMLLRLSFCTDREIPHFFCELAQVLKVACSNTLLNNILLYSVSGLYGAFGVYISSSVVDSPRKTAVASVMYTVVPQMMNPFIYSLRNKDMKGALRKLNDDPELQPLLFNLFLSVYLTTVLGNLLIILAVISDSHLHTPMYFFLSNLAFTDICLSTTTIPKMLVNIQTQTQSITYLGCLTQVCFVLAFVALENFLLVAMAYDRYVAICHPLSYTVIMNPRRCVLLLVISLLISAGDALLHTLMLLRLSFCTDPEIPHFFCELAQVFKLACSDILINNILIYLAAGLSAGISASGIIFSYTHIVSSVLRMPSAGRKYKAFSTCGSHLSVVFLFYGSGFGAYISSVVSDSPRMTALASMMYVVVPQMVNPFIYSLRNRDVKKALKTLIDRMPSLL</sequence>
<evidence type="ECO:0000256" key="12">
    <source>
        <dbReference type="RuleBase" id="RU000688"/>
    </source>
</evidence>
<dbReference type="FunFam" id="1.10.1220.70:FF:000001">
    <property type="entry name" value="Olfactory receptor"/>
    <property type="match status" value="3"/>
</dbReference>
<dbReference type="InterPro" id="IPR000725">
    <property type="entry name" value="Olfact_rcpt"/>
</dbReference>
<feature type="transmembrane region" description="Helical" evidence="13">
    <location>
        <begin position="798"/>
        <end position="821"/>
    </location>
</feature>
<reference evidence="16" key="1">
    <citation type="submission" date="2012-07" db="EMBL/GenBank/DDBJ databases">
        <title>Genome of the Chinese tree shrew, a rising model animal genetically related to primates.</title>
        <authorList>
            <person name="Zhang G."/>
            <person name="Fan Y."/>
            <person name="Yao Y."/>
            <person name="Huang Z."/>
        </authorList>
    </citation>
    <scope>NUCLEOTIDE SEQUENCE [LARGE SCALE GENOMIC DNA]</scope>
</reference>
<keyword evidence="10 12" id="KW-0675">Receptor</keyword>
<feature type="transmembrane region" description="Helical" evidence="13">
    <location>
        <begin position="272"/>
        <end position="289"/>
    </location>
</feature>
<feature type="transmembrane region" description="Helical" evidence="13">
    <location>
        <begin position="894"/>
        <end position="917"/>
    </location>
</feature>
<comment type="similarity">
    <text evidence="2 12">Belongs to the G-protein coupled receptor 1 family.</text>
</comment>
<dbReference type="PROSITE" id="PS00237">
    <property type="entry name" value="G_PROTEIN_RECEP_F1_1"/>
    <property type="match status" value="2"/>
</dbReference>
<feature type="transmembrane region" description="Helical" evidence="13">
    <location>
        <begin position="140"/>
        <end position="158"/>
    </location>
</feature>
<proteinExistence type="inferred from homology"/>
<dbReference type="GO" id="GO:0005886">
    <property type="term" value="C:plasma membrane"/>
    <property type="evidence" value="ECO:0007669"/>
    <property type="project" value="UniProtKB-SubCell"/>
</dbReference>
<feature type="transmembrane region" description="Helical" evidence="13">
    <location>
        <begin position="716"/>
        <end position="735"/>
    </location>
</feature>
<evidence type="ECO:0000313" key="15">
    <source>
        <dbReference type="EMBL" id="ELW54139.1"/>
    </source>
</evidence>
<evidence type="ECO:0000256" key="9">
    <source>
        <dbReference type="ARBA" id="ARBA00023136"/>
    </source>
</evidence>
<evidence type="ECO:0000259" key="14">
    <source>
        <dbReference type="PROSITE" id="PS50262"/>
    </source>
</evidence>
<evidence type="ECO:0000256" key="3">
    <source>
        <dbReference type="ARBA" id="ARBA00022475"/>
    </source>
</evidence>
<feature type="transmembrane region" description="Helical" evidence="13">
    <location>
        <begin position="476"/>
        <end position="495"/>
    </location>
</feature>
<evidence type="ECO:0000256" key="8">
    <source>
        <dbReference type="ARBA" id="ARBA00023040"/>
    </source>
</evidence>
<dbReference type="InParanoid" id="L9JVB9"/>
<dbReference type="GO" id="GO:0004984">
    <property type="term" value="F:olfactory receptor activity"/>
    <property type="evidence" value="ECO:0007669"/>
    <property type="project" value="InterPro"/>
</dbReference>